<dbReference type="OrthoDB" id="5238363at2759"/>
<evidence type="ECO:0000313" key="1">
    <source>
        <dbReference type="EMBL" id="OJJ43092.1"/>
    </source>
</evidence>
<dbReference type="EMBL" id="KV878354">
    <property type="protein sequence ID" value="OJJ43092.1"/>
    <property type="molecule type" value="Genomic_DNA"/>
</dbReference>
<dbReference type="Proteomes" id="UP000184188">
    <property type="component" value="Unassembled WGS sequence"/>
</dbReference>
<dbReference type="AlphaFoldDB" id="A0A1L9S7F8"/>
<sequence length="152" mass="17745">MKRVMTTRIFTLLYSPEPIIPAVAQRYLTSRYNPLRPKLQHLYDNRDPNTLWWRLATRPILDRKRVVRSWCSRRIRIAFIRALKNQGYDRDGRKIADFPQKGDPRGKPGIVGSATLLVFPEIQKESMAHVQQDVSRAVAAMIKAAKKYDQLR</sequence>
<organism evidence="1 2">
    <name type="scientific">Penicilliopsis zonata CBS 506.65</name>
    <dbReference type="NCBI Taxonomy" id="1073090"/>
    <lineage>
        <taxon>Eukaryota</taxon>
        <taxon>Fungi</taxon>
        <taxon>Dikarya</taxon>
        <taxon>Ascomycota</taxon>
        <taxon>Pezizomycotina</taxon>
        <taxon>Eurotiomycetes</taxon>
        <taxon>Eurotiomycetidae</taxon>
        <taxon>Eurotiales</taxon>
        <taxon>Aspergillaceae</taxon>
        <taxon>Penicilliopsis</taxon>
    </lineage>
</organism>
<keyword evidence="2" id="KW-1185">Reference proteome</keyword>
<accession>A0A1L9S7F8</accession>
<dbReference type="GeneID" id="34610568"/>
<dbReference type="RefSeq" id="XP_022577602.1">
    <property type="nucleotide sequence ID" value="XM_022724103.1"/>
</dbReference>
<gene>
    <name evidence="1" type="ORF">ASPZODRAFT_136636</name>
</gene>
<dbReference type="VEuPathDB" id="FungiDB:ASPZODRAFT_136636"/>
<name>A0A1L9S7F8_9EURO</name>
<protein>
    <submittedName>
        <fullName evidence="1">Uncharacterized protein</fullName>
    </submittedName>
</protein>
<proteinExistence type="predicted"/>
<dbReference type="STRING" id="1073090.A0A1L9S7F8"/>
<evidence type="ECO:0000313" key="2">
    <source>
        <dbReference type="Proteomes" id="UP000184188"/>
    </source>
</evidence>
<reference evidence="2" key="1">
    <citation type="journal article" date="2017" name="Genome Biol.">
        <title>Comparative genomics reveals high biological diversity and specific adaptations in the industrially and medically important fungal genus Aspergillus.</title>
        <authorList>
            <person name="de Vries R.P."/>
            <person name="Riley R."/>
            <person name="Wiebenga A."/>
            <person name="Aguilar-Osorio G."/>
            <person name="Amillis S."/>
            <person name="Uchima C.A."/>
            <person name="Anderluh G."/>
            <person name="Asadollahi M."/>
            <person name="Askin M."/>
            <person name="Barry K."/>
            <person name="Battaglia E."/>
            <person name="Bayram O."/>
            <person name="Benocci T."/>
            <person name="Braus-Stromeyer S.A."/>
            <person name="Caldana C."/>
            <person name="Canovas D."/>
            <person name="Cerqueira G.C."/>
            <person name="Chen F."/>
            <person name="Chen W."/>
            <person name="Choi C."/>
            <person name="Clum A."/>
            <person name="Dos Santos R.A."/>
            <person name="Damasio A.R."/>
            <person name="Diallinas G."/>
            <person name="Emri T."/>
            <person name="Fekete E."/>
            <person name="Flipphi M."/>
            <person name="Freyberg S."/>
            <person name="Gallo A."/>
            <person name="Gournas C."/>
            <person name="Habgood R."/>
            <person name="Hainaut M."/>
            <person name="Harispe M.L."/>
            <person name="Henrissat B."/>
            <person name="Hilden K.S."/>
            <person name="Hope R."/>
            <person name="Hossain A."/>
            <person name="Karabika E."/>
            <person name="Karaffa L."/>
            <person name="Karanyi Z."/>
            <person name="Krasevec N."/>
            <person name="Kuo A."/>
            <person name="Kusch H."/>
            <person name="LaButti K."/>
            <person name="Lagendijk E.L."/>
            <person name="Lapidus A."/>
            <person name="Levasseur A."/>
            <person name="Lindquist E."/>
            <person name="Lipzen A."/>
            <person name="Logrieco A.F."/>
            <person name="MacCabe A."/>
            <person name="Maekelae M.R."/>
            <person name="Malavazi I."/>
            <person name="Melin P."/>
            <person name="Meyer V."/>
            <person name="Mielnichuk N."/>
            <person name="Miskei M."/>
            <person name="Molnar A.P."/>
            <person name="Mule G."/>
            <person name="Ngan C.Y."/>
            <person name="Orejas M."/>
            <person name="Orosz E."/>
            <person name="Ouedraogo J.P."/>
            <person name="Overkamp K.M."/>
            <person name="Park H.-S."/>
            <person name="Perrone G."/>
            <person name="Piumi F."/>
            <person name="Punt P.J."/>
            <person name="Ram A.F."/>
            <person name="Ramon A."/>
            <person name="Rauscher S."/>
            <person name="Record E."/>
            <person name="Riano-Pachon D.M."/>
            <person name="Robert V."/>
            <person name="Roehrig J."/>
            <person name="Ruller R."/>
            <person name="Salamov A."/>
            <person name="Salih N.S."/>
            <person name="Samson R.A."/>
            <person name="Sandor E."/>
            <person name="Sanguinetti M."/>
            <person name="Schuetze T."/>
            <person name="Sepcic K."/>
            <person name="Shelest E."/>
            <person name="Sherlock G."/>
            <person name="Sophianopoulou V."/>
            <person name="Squina F.M."/>
            <person name="Sun H."/>
            <person name="Susca A."/>
            <person name="Todd R.B."/>
            <person name="Tsang A."/>
            <person name="Unkles S.E."/>
            <person name="van de Wiele N."/>
            <person name="van Rossen-Uffink D."/>
            <person name="Oliveira J.V."/>
            <person name="Vesth T.C."/>
            <person name="Visser J."/>
            <person name="Yu J.-H."/>
            <person name="Zhou M."/>
            <person name="Andersen M.R."/>
            <person name="Archer D.B."/>
            <person name="Baker S.E."/>
            <person name="Benoit I."/>
            <person name="Brakhage A.A."/>
            <person name="Braus G.H."/>
            <person name="Fischer R."/>
            <person name="Frisvad J.C."/>
            <person name="Goldman G.H."/>
            <person name="Houbraken J."/>
            <person name="Oakley B."/>
            <person name="Pocsi I."/>
            <person name="Scazzocchio C."/>
            <person name="Seiboth B."/>
            <person name="vanKuyk P.A."/>
            <person name="Wortman J."/>
            <person name="Dyer P.S."/>
            <person name="Grigoriev I.V."/>
        </authorList>
    </citation>
    <scope>NUCLEOTIDE SEQUENCE [LARGE SCALE GENOMIC DNA]</scope>
    <source>
        <strain evidence="2">CBS 506.65</strain>
    </source>
</reference>